<keyword evidence="1" id="KW-0812">Transmembrane</keyword>
<gene>
    <name evidence="2" type="ORF">K8V07_01510</name>
</gene>
<reference evidence="2" key="1">
    <citation type="journal article" date="2021" name="PeerJ">
        <title>Extensive microbial diversity within the chicken gut microbiome revealed by metagenomics and culture.</title>
        <authorList>
            <person name="Gilroy R."/>
            <person name="Ravi A."/>
            <person name="Getino M."/>
            <person name="Pursley I."/>
            <person name="Horton D.L."/>
            <person name="Alikhan N.F."/>
            <person name="Baker D."/>
            <person name="Gharbi K."/>
            <person name="Hall N."/>
            <person name="Watson M."/>
            <person name="Adriaenssens E.M."/>
            <person name="Foster-Nyarko E."/>
            <person name="Jarju S."/>
            <person name="Secka A."/>
            <person name="Antonio M."/>
            <person name="Oren A."/>
            <person name="Chaudhuri R.R."/>
            <person name="La Ragione R."/>
            <person name="Hildebrand F."/>
            <person name="Pallen M.J."/>
        </authorList>
    </citation>
    <scope>NUCLEOTIDE SEQUENCE</scope>
    <source>
        <strain evidence="2">CHK154-13316</strain>
    </source>
</reference>
<dbReference type="AlphaFoldDB" id="A0A921I308"/>
<keyword evidence="1" id="KW-1133">Transmembrane helix</keyword>
<keyword evidence="1" id="KW-0472">Membrane</keyword>
<reference evidence="2" key="2">
    <citation type="submission" date="2021-09" db="EMBL/GenBank/DDBJ databases">
        <authorList>
            <person name="Gilroy R."/>
        </authorList>
    </citation>
    <scope>NUCLEOTIDE SEQUENCE</scope>
    <source>
        <strain evidence="2">CHK154-13316</strain>
    </source>
</reference>
<organism evidence="2 3">
    <name type="scientific">Bacteroides xylanisolvens</name>
    <dbReference type="NCBI Taxonomy" id="371601"/>
    <lineage>
        <taxon>Bacteria</taxon>
        <taxon>Pseudomonadati</taxon>
        <taxon>Bacteroidota</taxon>
        <taxon>Bacteroidia</taxon>
        <taxon>Bacteroidales</taxon>
        <taxon>Bacteroidaceae</taxon>
        <taxon>Bacteroides</taxon>
    </lineage>
</organism>
<evidence type="ECO:0000313" key="3">
    <source>
        <dbReference type="Proteomes" id="UP000747074"/>
    </source>
</evidence>
<dbReference type="EMBL" id="DYVL01000027">
    <property type="protein sequence ID" value="HJG10588.1"/>
    <property type="molecule type" value="Genomic_DNA"/>
</dbReference>
<dbReference type="Proteomes" id="UP000747074">
    <property type="component" value="Unassembled WGS sequence"/>
</dbReference>
<protein>
    <submittedName>
        <fullName evidence="2">Uncharacterized protein</fullName>
    </submittedName>
</protein>
<name>A0A921I308_9BACE</name>
<comment type="caution">
    <text evidence="2">The sequence shown here is derived from an EMBL/GenBank/DDBJ whole genome shotgun (WGS) entry which is preliminary data.</text>
</comment>
<sequence>MEIYISIIGAIVAILVAIIGAVLANRNMLILQTRKLKEEHYIAYIEALHYLISNNNDEAIKQYVLMRDKLFLMASEEVIKELLQFEHNGVGKSQEVHDKYLTNLIKAIRVDLKLKNNQLPILYFKR</sequence>
<evidence type="ECO:0000256" key="1">
    <source>
        <dbReference type="SAM" id="Phobius"/>
    </source>
</evidence>
<accession>A0A921I308</accession>
<evidence type="ECO:0000313" key="2">
    <source>
        <dbReference type="EMBL" id="HJG10588.1"/>
    </source>
</evidence>
<feature type="transmembrane region" description="Helical" evidence="1">
    <location>
        <begin position="6"/>
        <end position="25"/>
    </location>
</feature>
<proteinExistence type="predicted"/>